<name>A0A0G0YHI9_9BACT</name>
<feature type="transmembrane region" description="Helical" evidence="1">
    <location>
        <begin position="69"/>
        <end position="92"/>
    </location>
</feature>
<sequence>MGYTYDEVEGYRHGASLLICFAVILMFFGGYFSAQLELKWLQISALLAAWQTFQYLGSTEVKMDFYTMIIRVTVSILIGLLFWLIFLFGFAMGSNHNWWAFLPFVLVYFISAKYIHKPYKRKH</sequence>
<feature type="transmembrane region" description="Helical" evidence="1">
    <location>
        <begin position="98"/>
        <end position="115"/>
    </location>
</feature>
<dbReference type="Proteomes" id="UP000034108">
    <property type="component" value="Unassembled WGS sequence"/>
</dbReference>
<keyword evidence="1" id="KW-1133">Transmembrane helix</keyword>
<gene>
    <name evidence="2" type="ORF">UU49_C0003G0026</name>
</gene>
<dbReference type="STRING" id="1619048.UU49_C0003G0026"/>
<dbReference type="AlphaFoldDB" id="A0A0G0YHI9"/>
<comment type="caution">
    <text evidence="2">The sequence shown here is derived from an EMBL/GenBank/DDBJ whole genome shotgun (WGS) entry which is preliminary data.</text>
</comment>
<proteinExistence type="predicted"/>
<organism evidence="2 3">
    <name type="scientific">Candidatus Magasanikbacteria bacterium GW2011_GWC2_41_17</name>
    <dbReference type="NCBI Taxonomy" id="1619048"/>
    <lineage>
        <taxon>Bacteria</taxon>
        <taxon>Candidatus Magasanikiibacteriota</taxon>
    </lineage>
</organism>
<keyword evidence="1" id="KW-0812">Transmembrane</keyword>
<evidence type="ECO:0000313" key="2">
    <source>
        <dbReference type="EMBL" id="KKR99812.1"/>
    </source>
</evidence>
<keyword evidence="1" id="KW-0472">Membrane</keyword>
<feature type="transmembrane region" description="Helical" evidence="1">
    <location>
        <begin position="15"/>
        <end position="34"/>
    </location>
</feature>
<evidence type="ECO:0000256" key="1">
    <source>
        <dbReference type="SAM" id="Phobius"/>
    </source>
</evidence>
<dbReference type="EMBL" id="LCAV01000003">
    <property type="protein sequence ID" value="KKR99812.1"/>
    <property type="molecule type" value="Genomic_DNA"/>
</dbReference>
<reference evidence="2 3" key="1">
    <citation type="journal article" date="2015" name="Nature">
        <title>rRNA introns, odd ribosomes, and small enigmatic genomes across a large radiation of phyla.</title>
        <authorList>
            <person name="Brown C.T."/>
            <person name="Hug L.A."/>
            <person name="Thomas B.C."/>
            <person name="Sharon I."/>
            <person name="Castelle C.J."/>
            <person name="Singh A."/>
            <person name="Wilkins M.J."/>
            <person name="Williams K.H."/>
            <person name="Banfield J.F."/>
        </authorList>
    </citation>
    <scope>NUCLEOTIDE SEQUENCE [LARGE SCALE GENOMIC DNA]</scope>
</reference>
<accession>A0A0G0YHI9</accession>
<protein>
    <submittedName>
        <fullName evidence="2">Uncharacterized protein</fullName>
    </submittedName>
</protein>
<evidence type="ECO:0000313" key="3">
    <source>
        <dbReference type="Proteomes" id="UP000034108"/>
    </source>
</evidence>